<keyword evidence="7" id="KW-0547">Nucleotide-binding</keyword>
<evidence type="ECO:0000256" key="9">
    <source>
        <dbReference type="ARBA" id="ARBA00022840"/>
    </source>
</evidence>
<dbReference type="InterPro" id="IPR025201">
    <property type="entry name" value="KdpD_TM"/>
</dbReference>
<dbReference type="Gene3D" id="3.30.450.40">
    <property type="match status" value="1"/>
</dbReference>
<sequence length="904" mass="101616">MVDFGDNRPNPDDILEDLSADSVNKKGRLEIFFGYAAGVGKTYAMLDDAQEQMKCGVDVLVGYIEQHTRPETIQLMGDLPMLAPKIVEYRNMQLKEFDLDAALKRKPELILVDELAHTNAPGMRNKKRYQDIEELLNAGIDVFTTVNVQHIESLNDIVEKITLVNVQETIPDYIFNNADKIKLIDIEPEELLIRFASGKVYRQERTEKALENFFTKENLRLLREIAMRKVANRISYDNQNEPRLSPKMANIKLLVCVGASPFSAKCIRWTERTAEAFQAPWTAVYVETMESEQLTDQEKQNLRENLVLAERLGAEIVTLNGSDVATVIAEYAKLSGITNIVIGKSRTPKTVFSLFKTSLEDRLIGMLSSIEVHIIPGNTLHHRPAQYRKQRRRLGRNLSFSRTDALKTAAILIAATLFSLVIHNLGIGTPNIIMVYLLSVLVVSRMTMGYVYGVAASVLSVLVFNFFFTVPYYTFHAIQKDYPVTFFIMLIVALITSALTVRIKTQARFAVERAHRTEILYEINKKLLASNDLEGTVRLVNEYLVKIFGRSAILYTQDPFASLAETFRQSPLEPDSAFLLSEDERAVAHWVFMNKKSAGTGSDTLMGARAFYMPIVSQSHVLGVIGLSCTNGKLSQDSRLFLRVIASQIEIALERHHLSNEQRRVTIEAEKEKMRSNLLRAISHDLRTPLTGILGASSTILENGDFLDAETRKTLLLNIQDESQWLIRMVENLLSVTRISDGPMKVTKTPEAAEEIIAEAVSRIHKWFSNWKISVKVPDELLMVPMEGTLIEQVIINLIENAIKHSPEDSVIRVEATKKGRNAVFEISDDGSGISELEFPYLFEAYVPDEKRSADTARGMGIGLSICKSIVNAHHGKMEAVNKKSGGAVFRFILPLEEGENNGQ</sequence>
<dbReference type="EMBL" id="WJBC01000002">
    <property type="protein sequence ID" value="MBC3803289.1"/>
    <property type="molecule type" value="Genomic_DNA"/>
</dbReference>
<dbReference type="Pfam" id="PF00512">
    <property type="entry name" value="HisKA"/>
    <property type="match status" value="1"/>
</dbReference>
<dbReference type="InterPro" id="IPR027417">
    <property type="entry name" value="P-loop_NTPase"/>
</dbReference>
<evidence type="ECO:0000256" key="5">
    <source>
        <dbReference type="ARBA" id="ARBA00022679"/>
    </source>
</evidence>
<keyword evidence="6 13" id="KW-0812">Transmembrane</keyword>
<dbReference type="CDD" id="cd01987">
    <property type="entry name" value="USP_KdpD-like"/>
    <property type="match status" value="1"/>
</dbReference>
<dbReference type="PANTHER" id="PTHR45569:SF1">
    <property type="entry name" value="SENSOR PROTEIN KDPD"/>
    <property type="match status" value="1"/>
</dbReference>
<dbReference type="CDD" id="cd00075">
    <property type="entry name" value="HATPase"/>
    <property type="match status" value="1"/>
</dbReference>
<dbReference type="SUPFAM" id="SSF52402">
    <property type="entry name" value="Adenine nucleotide alpha hydrolases-like"/>
    <property type="match status" value="1"/>
</dbReference>
<dbReference type="InterPro" id="IPR036097">
    <property type="entry name" value="HisK_dim/P_sf"/>
</dbReference>
<evidence type="ECO:0000256" key="13">
    <source>
        <dbReference type="SAM" id="Phobius"/>
    </source>
</evidence>
<dbReference type="InterPro" id="IPR003661">
    <property type="entry name" value="HisK_dim/P_dom"/>
</dbReference>
<dbReference type="Gene3D" id="3.40.50.300">
    <property type="entry name" value="P-loop containing nucleotide triphosphate hydrolases"/>
    <property type="match status" value="1"/>
</dbReference>
<evidence type="ECO:0000256" key="4">
    <source>
        <dbReference type="ARBA" id="ARBA00022553"/>
    </source>
</evidence>
<evidence type="ECO:0000256" key="3">
    <source>
        <dbReference type="ARBA" id="ARBA00012438"/>
    </source>
</evidence>
<dbReference type="EC" id="2.7.13.3" evidence="3"/>
<dbReference type="Pfam" id="PF13493">
    <property type="entry name" value="DUF4118"/>
    <property type="match status" value="1"/>
</dbReference>
<feature type="transmembrane region" description="Helical" evidence="13">
    <location>
        <begin position="450"/>
        <end position="470"/>
    </location>
</feature>
<dbReference type="SMART" id="SM00387">
    <property type="entry name" value="HATPase_c"/>
    <property type="match status" value="1"/>
</dbReference>
<dbReference type="InterPro" id="IPR005467">
    <property type="entry name" value="His_kinase_dom"/>
</dbReference>
<evidence type="ECO:0000256" key="1">
    <source>
        <dbReference type="ARBA" id="ARBA00000085"/>
    </source>
</evidence>
<dbReference type="CDD" id="cd00082">
    <property type="entry name" value="HisKA"/>
    <property type="match status" value="1"/>
</dbReference>
<dbReference type="SMART" id="SM00388">
    <property type="entry name" value="HisKA"/>
    <property type="match status" value="1"/>
</dbReference>
<dbReference type="PROSITE" id="PS50109">
    <property type="entry name" value="HIS_KIN"/>
    <property type="match status" value="1"/>
</dbReference>
<evidence type="ECO:0000313" key="16">
    <source>
        <dbReference type="Proteomes" id="UP000603234"/>
    </source>
</evidence>
<dbReference type="InterPro" id="IPR029016">
    <property type="entry name" value="GAF-like_dom_sf"/>
</dbReference>
<gene>
    <name evidence="15" type="ORF">GH808_02360</name>
</gene>
<proteinExistence type="predicted"/>
<feature type="domain" description="Histidine kinase" evidence="14">
    <location>
        <begin position="681"/>
        <end position="898"/>
    </location>
</feature>
<keyword evidence="16" id="KW-1185">Reference proteome</keyword>
<evidence type="ECO:0000256" key="10">
    <source>
        <dbReference type="ARBA" id="ARBA00022989"/>
    </source>
</evidence>
<feature type="transmembrane region" description="Helical" evidence="13">
    <location>
        <begin position="409"/>
        <end position="438"/>
    </location>
</feature>
<accession>A0ABR6WRQ3</accession>
<dbReference type="Pfam" id="PF02702">
    <property type="entry name" value="KdpD"/>
    <property type="match status" value="1"/>
</dbReference>
<protein>
    <recommendedName>
        <fullName evidence="3">histidine kinase</fullName>
        <ecNumber evidence="3">2.7.13.3</ecNumber>
    </recommendedName>
</protein>
<dbReference type="RefSeq" id="WP_186841200.1">
    <property type="nucleotide sequence ID" value="NZ_WJBC01000002.1"/>
</dbReference>
<dbReference type="SUPFAM" id="SSF55874">
    <property type="entry name" value="ATPase domain of HSP90 chaperone/DNA topoisomerase II/histidine kinase"/>
    <property type="match status" value="1"/>
</dbReference>
<dbReference type="Gene3D" id="3.40.50.620">
    <property type="entry name" value="HUPs"/>
    <property type="match status" value="1"/>
</dbReference>
<keyword evidence="9" id="KW-0067">ATP-binding</keyword>
<evidence type="ECO:0000256" key="12">
    <source>
        <dbReference type="ARBA" id="ARBA00023136"/>
    </source>
</evidence>
<dbReference type="InterPro" id="IPR004358">
    <property type="entry name" value="Sig_transdc_His_kin-like_C"/>
</dbReference>
<keyword evidence="8" id="KW-0418">Kinase</keyword>
<feature type="transmembrane region" description="Helical" evidence="13">
    <location>
        <begin position="482"/>
        <end position="503"/>
    </location>
</feature>
<keyword evidence="10 13" id="KW-1133">Transmembrane helix</keyword>
<dbReference type="SUPFAM" id="SSF47384">
    <property type="entry name" value="Homodimeric domain of signal transducing histidine kinase"/>
    <property type="match status" value="1"/>
</dbReference>
<organism evidence="15 16">
    <name type="scientific">Acetobacterium fimetarium</name>
    <dbReference type="NCBI Taxonomy" id="52691"/>
    <lineage>
        <taxon>Bacteria</taxon>
        <taxon>Bacillati</taxon>
        <taxon>Bacillota</taxon>
        <taxon>Clostridia</taxon>
        <taxon>Eubacteriales</taxon>
        <taxon>Eubacteriaceae</taxon>
        <taxon>Acetobacterium</taxon>
    </lineage>
</organism>
<reference evidence="15 16" key="1">
    <citation type="journal article" date="2020" name="mSystems">
        <title>Defining Genomic and Predicted Metabolic Features of the Acetobacterium Genus.</title>
        <authorList>
            <person name="Ross D.E."/>
            <person name="Marshall C.W."/>
            <person name="Gulliver D."/>
            <person name="May H.D."/>
            <person name="Norman R.S."/>
        </authorList>
    </citation>
    <scope>NUCLEOTIDE SEQUENCE [LARGE SCALE GENOMIC DNA]</scope>
    <source>
        <strain evidence="15 16">DSM 8238</strain>
    </source>
</reference>
<dbReference type="InterPro" id="IPR003852">
    <property type="entry name" value="Sig_transdc_His_kinase_KdpD_N"/>
</dbReference>
<evidence type="ECO:0000313" key="15">
    <source>
        <dbReference type="EMBL" id="MBC3803289.1"/>
    </source>
</evidence>
<dbReference type="Gene3D" id="1.20.120.620">
    <property type="entry name" value="Backbone structure of the membrane domain of e. Coli histidine kinase receptor kdpd"/>
    <property type="match status" value="1"/>
</dbReference>
<dbReference type="InterPro" id="IPR036890">
    <property type="entry name" value="HATPase_C_sf"/>
</dbReference>
<keyword evidence="12 13" id="KW-0472">Membrane</keyword>
<comment type="subcellular location">
    <subcellularLocation>
        <location evidence="2">Membrane</location>
        <topology evidence="2">Multi-pass membrane protein</topology>
    </subcellularLocation>
</comment>
<evidence type="ECO:0000256" key="2">
    <source>
        <dbReference type="ARBA" id="ARBA00004141"/>
    </source>
</evidence>
<dbReference type="Gene3D" id="1.10.287.130">
    <property type="match status" value="1"/>
</dbReference>
<evidence type="ECO:0000256" key="7">
    <source>
        <dbReference type="ARBA" id="ARBA00022741"/>
    </source>
</evidence>
<evidence type="ECO:0000256" key="11">
    <source>
        <dbReference type="ARBA" id="ARBA00023012"/>
    </source>
</evidence>
<dbReference type="InterPro" id="IPR052023">
    <property type="entry name" value="Histidine_kinase_KdpD"/>
</dbReference>
<dbReference type="InterPro" id="IPR038318">
    <property type="entry name" value="KdpD_sf"/>
</dbReference>
<dbReference type="InterPro" id="IPR014729">
    <property type="entry name" value="Rossmann-like_a/b/a_fold"/>
</dbReference>
<comment type="catalytic activity">
    <reaction evidence="1">
        <text>ATP + protein L-histidine = ADP + protein N-phospho-L-histidine.</text>
        <dbReference type="EC" id="2.7.13.3"/>
    </reaction>
</comment>
<name>A0ABR6WRQ3_9FIRM</name>
<evidence type="ECO:0000259" key="14">
    <source>
        <dbReference type="PROSITE" id="PS50109"/>
    </source>
</evidence>
<dbReference type="Pfam" id="PF02518">
    <property type="entry name" value="HATPase_c"/>
    <property type="match status" value="1"/>
</dbReference>
<evidence type="ECO:0000256" key="8">
    <source>
        <dbReference type="ARBA" id="ARBA00022777"/>
    </source>
</evidence>
<dbReference type="InterPro" id="IPR003594">
    <property type="entry name" value="HATPase_dom"/>
</dbReference>
<dbReference type="PANTHER" id="PTHR45569">
    <property type="entry name" value="SENSOR PROTEIN KDPD"/>
    <property type="match status" value="1"/>
</dbReference>
<evidence type="ECO:0000256" key="6">
    <source>
        <dbReference type="ARBA" id="ARBA00022692"/>
    </source>
</evidence>
<keyword evidence="4" id="KW-0597">Phosphoprotein</keyword>
<dbReference type="PRINTS" id="PR00344">
    <property type="entry name" value="BCTRLSENSOR"/>
</dbReference>
<dbReference type="Proteomes" id="UP000603234">
    <property type="component" value="Unassembled WGS sequence"/>
</dbReference>
<dbReference type="Gene3D" id="3.30.565.10">
    <property type="entry name" value="Histidine kinase-like ATPase, C-terminal domain"/>
    <property type="match status" value="1"/>
</dbReference>
<comment type="caution">
    <text evidence="15">The sequence shown here is derived from an EMBL/GenBank/DDBJ whole genome shotgun (WGS) entry which is preliminary data.</text>
</comment>
<keyword evidence="5" id="KW-0808">Transferase</keyword>
<dbReference type="SUPFAM" id="SSF55781">
    <property type="entry name" value="GAF domain-like"/>
    <property type="match status" value="1"/>
</dbReference>
<keyword evidence="11" id="KW-0902">Two-component regulatory system</keyword>